<dbReference type="EMBL" id="QOZG01000123">
    <property type="protein sequence ID" value="RCS21261.1"/>
    <property type="molecule type" value="Genomic_DNA"/>
</dbReference>
<comment type="caution">
    <text evidence="2">The sequence shown here is derived from an EMBL/GenBank/DDBJ whole genome shotgun (WGS) entry which is preliminary data.</text>
</comment>
<dbReference type="AlphaFoldDB" id="A0A368JWD7"/>
<dbReference type="RefSeq" id="WP_147272321.1">
    <property type="nucleotide sequence ID" value="NZ_QOZG01000123.1"/>
</dbReference>
<dbReference type="GO" id="GO:0015074">
    <property type="term" value="P:DNA integration"/>
    <property type="evidence" value="ECO:0007669"/>
    <property type="project" value="InterPro"/>
</dbReference>
<dbReference type="Proteomes" id="UP000253420">
    <property type="component" value="Unassembled WGS sequence"/>
</dbReference>
<evidence type="ECO:0000313" key="2">
    <source>
        <dbReference type="EMBL" id="RCS21261.1"/>
    </source>
</evidence>
<accession>A0A368JWD7</accession>
<gene>
    <name evidence="2" type="ORF">DUT91_25210</name>
</gene>
<dbReference type="InterPro" id="IPR001584">
    <property type="entry name" value="Integrase_cat-core"/>
</dbReference>
<organism evidence="2 3">
    <name type="scientific">Phyllobacterium salinisoli</name>
    <dbReference type="NCBI Taxonomy" id="1899321"/>
    <lineage>
        <taxon>Bacteria</taxon>
        <taxon>Pseudomonadati</taxon>
        <taxon>Pseudomonadota</taxon>
        <taxon>Alphaproteobacteria</taxon>
        <taxon>Hyphomicrobiales</taxon>
        <taxon>Phyllobacteriaceae</taxon>
        <taxon>Phyllobacterium</taxon>
    </lineage>
</organism>
<feature type="non-terminal residue" evidence="2">
    <location>
        <position position="47"/>
    </location>
</feature>
<reference evidence="2 3" key="1">
    <citation type="submission" date="2018-07" db="EMBL/GenBank/DDBJ databases">
        <title>The draft genome of Phyllobacterium salinisoli.</title>
        <authorList>
            <person name="Liu L."/>
            <person name="Li L."/>
            <person name="Zhang X."/>
            <person name="Liang L."/>
        </authorList>
    </citation>
    <scope>NUCLEOTIDE SEQUENCE [LARGE SCALE GENOMIC DNA]</scope>
    <source>
        <strain evidence="2 3">LLAN61</strain>
    </source>
</reference>
<dbReference type="Pfam" id="PF13683">
    <property type="entry name" value="rve_3"/>
    <property type="match status" value="1"/>
</dbReference>
<dbReference type="OrthoDB" id="9803878at2"/>
<proteinExistence type="predicted"/>
<protein>
    <submittedName>
        <fullName evidence="2">IS3 family transposase</fullName>
    </submittedName>
</protein>
<name>A0A368JWD7_9HYPH</name>
<evidence type="ECO:0000313" key="3">
    <source>
        <dbReference type="Proteomes" id="UP000253420"/>
    </source>
</evidence>
<evidence type="ECO:0000259" key="1">
    <source>
        <dbReference type="Pfam" id="PF13683"/>
    </source>
</evidence>
<keyword evidence="3" id="KW-1185">Reference proteome</keyword>
<sequence>MKTLKVEDIYTAGYETFADVAERLPRFIEEIYNARRLHSALGYRSPT</sequence>
<feature type="domain" description="Integrase catalytic" evidence="1">
    <location>
        <begin position="2"/>
        <end position="46"/>
    </location>
</feature>